<dbReference type="Gene3D" id="2.40.50.140">
    <property type="entry name" value="Nucleic acid-binding proteins"/>
    <property type="match status" value="3"/>
</dbReference>
<dbReference type="PANTHER" id="PTHR23355:SF9">
    <property type="entry name" value="DIS3-LIKE EXONUCLEASE 2"/>
    <property type="match status" value="1"/>
</dbReference>
<dbReference type="InterPro" id="IPR022966">
    <property type="entry name" value="RNase_II/R_CS"/>
</dbReference>
<dbReference type="NCBIfam" id="TIGR02063">
    <property type="entry name" value="RNase_R"/>
    <property type="match status" value="1"/>
</dbReference>
<keyword evidence="6 8" id="KW-0269">Exonuclease</keyword>
<dbReference type="GO" id="GO:0008859">
    <property type="term" value="F:exoribonuclease II activity"/>
    <property type="evidence" value="ECO:0007669"/>
    <property type="project" value="UniProtKB-UniRule"/>
</dbReference>
<protein>
    <recommendedName>
        <fullName evidence="8">Ribonuclease R</fullName>
        <shortName evidence="8">RNase R</shortName>
        <ecNumber evidence="8">3.1.13.1</ecNumber>
    </recommendedName>
</protein>
<dbReference type="SMART" id="SM00316">
    <property type="entry name" value="S1"/>
    <property type="match status" value="1"/>
</dbReference>
<evidence type="ECO:0000313" key="11">
    <source>
        <dbReference type="Proteomes" id="UP000179283"/>
    </source>
</evidence>
<name>A0A1G2U5M8_9BACT</name>
<dbReference type="InterPro" id="IPR004476">
    <property type="entry name" value="RNase_II/RNase_R"/>
</dbReference>
<dbReference type="InterPro" id="IPR012340">
    <property type="entry name" value="NA-bd_OB-fold"/>
</dbReference>
<comment type="caution">
    <text evidence="10">The sequence shown here is derived from an EMBL/GenBank/DDBJ whole genome shotgun (WGS) entry which is preliminary data.</text>
</comment>
<comment type="catalytic activity">
    <reaction evidence="1 8">
        <text>Exonucleolytic cleavage in the 3'- to 5'-direction to yield nucleoside 5'-phosphates.</text>
        <dbReference type="EC" id="3.1.13.1"/>
    </reaction>
</comment>
<dbReference type="InterPro" id="IPR013223">
    <property type="entry name" value="RNase_B_OB_dom"/>
</dbReference>
<dbReference type="Pfam" id="PF00575">
    <property type="entry name" value="S1"/>
    <property type="match status" value="1"/>
</dbReference>
<dbReference type="GO" id="GO:0003723">
    <property type="term" value="F:RNA binding"/>
    <property type="evidence" value="ECO:0007669"/>
    <property type="project" value="UniProtKB-UniRule"/>
</dbReference>
<proteinExistence type="inferred from homology"/>
<keyword evidence="5 8" id="KW-0378">Hydrolase</keyword>
<dbReference type="InterPro" id="IPR040476">
    <property type="entry name" value="CSD2"/>
</dbReference>
<dbReference type="SMART" id="SM00955">
    <property type="entry name" value="RNB"/>
    <property type="match status" value="1"/>
</dbReference>
<keyword evidence="4 8" id="KW-0540">Nuclease</keyword>
<keyword evidence="3 8" id="KW-0963">Cytoplasm</keyword>
<dbReference type="PROSITE" id="PS50126">
    <property type="entry name" value="S1"/>
    <property type="match status" value="1"/>
</dbReference>
<evidence type="ECO:0000259" key="9">
    <source>
        <dbReference type="PROSITE" id="PS50126"/>
    </source>
</evidence>
<dbReference type="InterPro" id="IPR011805">
    <property type="entry name" value="RNase_R"/>
</dbReference>
<dbReference type="AlphaFoldDB" id="A0A1G2U5M8"/>
<dbReference type="Pfam" id="PF00773">
    <property type="entry name" value="RNB"/>
    <property type="match status" value="1"/>
</dbReference>
<evidence type="ECO:0000256" key="4">
    <source>
        <dbReference type="ARBA" id="ARBA00022722"/>
    </source>
</evidence>
<dbReference type="GO" id="GO:0006402">
    <property type="term" value="P:mRNA catabolic process"/>
    <property type="evidence" value="ECO:0007669"/>
    <property type="project" value="TreeGrafter"/>
</dbReference>
<evidence type="ECO:0000256" key="6">
    <source>
        <dbReference type="ARBA" id="ARBA00022839"/>
    </source>
</evidence>
<dbReference type="GO" id="GO:0005829">
    <property type="term" value="C:cytosol"/>
    <property type="evidence" value="ECO:0007669"/>
    <property type="project" value="TreeGrafter"/>
</dbReference>
<comment type="similarity">
    <text evidence="8">Belongs to the RNR ribonuclease family. RNase R subfamily.</text>
</comment>
<evidence type="ECO:0000256" key="2">
    <source>
        <dbReference type="ARBA" id="ARBA00004496"/>
    </source>
</evidence>
<dbReference type="InterPro" id="IPR003029">
    <property type="entry name" value="S1_domain"/>
</dbReference>
<sequence length="643" mass="73604">MGEHTTYTGTISVSARGVGYFTIPEFEEDIEIQTPFLRTALHNDEVEVALLAEKQGERRQGEVIKIIKRAKEQFVGTLESNNGNDFFFLKPDDRRMYRDLFIHSSKAMRAKSGDKVLAKITGWKDPMKSPEGQVLRVLGRKGIHEVEMQAIVLEKGFDTKFPPEVESEAQKVKDEQLSKKEAEIAKRRDFRQTLTFTIDPIDAKDFDDAISFKDLGNRKYEIGIHIADVSHFVTEGTELDKEARKRGTSVYLVDRTIPMLPEILSNDLCSLNANEDKFTFSAVFTMDDGGKVSDKWFGKTVIHSDKRFTYEEAQDILDKKTGLHFNELDTLNKIAKVLQKKKFENGAIEFETDEIKFELDPDGKPIRVFRKVRKDIHKLVEEFMLLANQEVATYMNKETGAKELKTPFIYRIHDVPDKDKIANLKIFLKSLGYDLKSSHGEITATEINRLLKEVTGKPEESLVKTATIRAMSKAIYSTKNIGHFGLGFEFYTHFTSPIRRYPDMLVHRLLFRLLSKGKVGQDELVNLERLAENATDKEISAAEAERSSIKYKQVEYMLDKVGQEFNATISGVSEWGIYVEEDSIKAEGMVRMRDMTDDFYSLDEKNYCIVGKDTKKKYTLGDRVNVKLKSADLDKKTLDFILI</sequence>
<reference evidence="10 11" key="1">
    <citation type="journal article" date="2016" name="Nat. Commun.">
        <title>Thousands of microbial genomes shed light on interconnected biogeochemical processes in an aquifer system.</title>
        <authorList>
            <person name="Anantharaman K."/>
            <person name="Brown C.T."/>
            <person name="Hug L.A."/>
            <person name="Sharon I."/>
            <person name="Castelle C.J."/>
            <person name="Probst A.J."/>
            <person name="Thomas B.C."/>
            <person name="Singh A."/>
            <person name="Wilkins M.J."/>
            <person name="Karaoz U."/>
            <person name="Brodie E.L."/>
            <person name="Williams K.H."/>
            <person name="Hubbard S.S."/>
            <person name="Banfield J.F."/>
        </authorList>
    </citation>
    <scope>NUCLEOTIDE SEQUENCE [LARGE SCALE GENOMIC DNA]</scope>
</reference>
<dbReference type="Pfam" id="PF08206">
    <property type="entry name" value="OB_RNB"/>
    <property type="match status" value="1"/>
</dbReference>
<dbReference type="NCBIfam" id="TIGR00358">
    <property type="entry name" value="3_prime_RNase"/>
    <property type="match status" value="1"/>
</dbReference>
<dbReference type="EMBL" id="MHWD01000004">
    <property type="protein sequence ID" value="OHB04801.1"/>
    <property type="molecule type" value="Genomic_DNA"/>
</dbReference>
<evidence type="ECO:0000256" key="5">
    <source>
        <dbReference type="ARBA" id="ARBA00022801"/>
    </source>
</evidence>
<evidence type="ECO:0000256" key="1">
    <source>
        <dbReference type="ARBA" id="ARBA00001849"/>
    </source>
</evidence>
<comment type="function">
    <text evidence="8">3'-5' exoribonuclease that releases 5'-nucleoside monophosphates and is involved in maturation of structured RNAs.</text>
</comment>
<feature type="domain" description="S1 motif" evidence="9">
    <location>
        <begin position="562"/>
        <end position="643"/>
    </location>
</feature>
<dbReference type="HAMAP" id="MF_01895">
    <property type="entry name" value="RNase_R"/>
    <property type="match status" value="1"/>
</dbReference>
<dbReference type="PROSITE" id="PS01175">
    <property type="entry name" value="RIBONUCLEASE_II"/>
    <property type="match status" value="1"/>
</dbReference>
<evidence type="ECO:0000256" key="3">
    <source>
        <dbReference type="ARBA" id="ARBA00022490"/>
    </source>
</evidence>
<dbReference type="PANTHER" id="PTHR23355">
    <property type="entry name" value="RIBONUCLEASE"/>
    <property type="match status" value="1"/>
</dbReference>
<dbReference type="SUPFAM" id="SSF50249">
    <property type="entry name" value="Nucleic acid-binding proteins"/>
    <property type="match status" value="4"/>
</dbReference>
<dbReference type="EC" id="3.1.13.1" evidence="8"/>
<evidence type="ECO:0000256" key="7">
    <source>
        <dbReference type="ARBA" id="ARBA00022884"/>
    </source>
</evidence>
<dbReference type="Proteomes" id="UP000179283">
    <property type="component" value="Unassembled WGS sequence"/>
</dbReference>
<gene>
    <name evidence="8" type="primary">rnr</name>
    <name evidence="10" type="ORF">A2920_00055</name>
</gene>
<evidence type="ECO:0000313" key="10">
    <source>
        <dbReference type="EMBL" id="OHB04801.1"/>
    </source>
</evidence>
<keyword evidence="7 8" id="KW-0694">RNA-binding</keyword>
<evidence type="ECO:0000256" key="8">
    <source>
        <dbReference type="HAMAP-Rule" id="MF_01895"/>
    </source>
</evidence>
<dbReference type="InterPro" id="IPR050180">
    <property type="entry name" value="RNR_Ribonuclease"/>
</dbReference>
<accession>A0A1G2U5M8</accession>
<dbReference type="InterPro" id="IPR001900">
    <property type="entry name" value="RNase_II/R"/>
</dbReference>
<dbReference type="CDD" id="cd04471">
    <property type="entry name" value="S1_RNase_R"/>
    <property type="match status" value="1"/>
</dbReference>
<dbReference type="Pfam" id="PF17876">
    <property type="entry name" value="CSD2"/>
    <property type="match status" value="1"/>
</dbReference>
<organism evidence="10 11">
    <name type="scientific">Candidatus Zambryskibacteria bacterium RIFCSPLOWO2_01_FULL_43_17</name>
    <dbReference type="NCBI Taxonomy" id="1802760"/>
    <lineage>
        <taxon>Bacteria</taxon>
        <taxon>Candidatus Zambryskiibacteriota</taxon>
    </lineage>
</organism>
<comment type="subcellular location">
    <subcellularLocation>
        <location evidence="2 8">Cytoplasm</location>
    </subcellularLocation>
</comment>